<dbReference type="GeneID" id="37045184"/>
<keyword evidence="1" id="KW-0547">Nucleotide-binding</keyword>
<keyword evidence="5" id="KW-1185">Reference proteome</keyword>
<protein>
    <submittedName>
        <fullName evidence="4">Acetyl-CoA synthetase-like protein</fullName>
    </submittedName>
</protein>
<dbReference type="InterPro" id="IPR020845">
    <property type="entry name" value="AMP-binding_CS"/>
</dbReference>
<gene>
    <name evidence="4" type="ORF">FA10DRAFT_275438</name>
</gene>
<dbReference type="PANTHER" id="PTHR43272">
    <property type="entry name" value="LONG-CHAIN-FATTY-ACID--COA LIGASE"/>
    <property type="match status" value="1"/>
</dbReference>
<dbReference type="Proteomes" id="UP000245768">
    <property type="component" value="Unassembled WGS sequence"/>
</dbReference>
<dbReference type="RefSeq" id="XP_025378229.1">
    <property type="nucleotide sequence ID" value="XM_025523268.1"/>
</dbReference>
<dbReference type="GO" id="GO:0004467">
    <property type="term" value="F:long-chain fatty acid-CoA ligase activity"/>
    <property type="evidence" value="ECO:0007669"/>
    <property type="project" value="TreeGrafter"/>
</dbReference>
<sequence length="680" mass="74660">MTVSTLPECPKQWDLNKQATTVPGSEQPGYTPIYRNAGVPELDAQETIYDLFASGLRVSADRPCLGQRPWDEKASDFARRFEWLTYAQVDELRTAVGSGLTRLQQEGKLGQGVADTNWMMGIWCQNRPESQIIDLGAVSYSRMIVSLYDSYDQATALFVLAHSESRVCFTTASHLAALLSRSEEVPLLKCIVLLDSIPRRSGEETLARQWAETRGIHLVSYAGLLELGRKHPFKHNPPTNNRDVTTYCYTSGTTGTPKAAMVTHRQIATAAIVFAYFVTGDPRDERTLSYLPLSHMYERTVEAAYLRMGASIGYFSGDVLRLIEDAQILGPTLFAGVPRVFNRIAGMIQAQADGPGLKGKLLRTAIAAKVANHDQTGTVHHAFYDRVVFAKVRAVLGGRVTLMLSGSAPIRAETIKLLRVCFSCDIREGYAQTENASQCLIMLPHDTVLGTCGPPFIGVEVRLKDCPELGYTSQDKPHPRGEILSRGPAVFPGYAKDPAKTRETIDDDGWLHSGDVGSVDDTGRFRIIDRVKNLVKLSQGEYVAIENVEQKLAHKIMAQFWLYGDAREAHLVAVGVPDPDAFAPYVSSVLGKQVSPTDLAALDSACCDPKIVSAVVKDIHNTGRAASLRGFEIPKAVKLRMEPFSIENGLLTPTFKVKRAEAAKILADDIAELYRASSNL</sequence>
<feature type="domain" description="AMP-dependent synthetase/ligase" evidence="3">
    <location>
        <begin position="72"/>
        <end position="494"/>
    </location>
</feature>
<dbReference type="AlphaFoldDB" id="A0A316YP78"/>
<dbReference type="PROSITE" id="PS00455">
    <property type="entry name" value="AMP_BINDING"/>
    <property type="match status" value="1"/>
</dbReference>
<organism evidence="4 5">
    <name type="scientific">Acaromyces ingoldii</name>
    <dbReference type="NCBI Taxonomy" id="215250"/>
    <lineage>
        <taxon>Eukaryota</taxon>
        <taxon>Fungi</taxon>
        <taxon>Dikarya</taxon>
        <taxon>Basidiomycota</taxon>
        <taxon>Ustilaginomycotina</taxon>
        <taxon>Exobasidiomycetes</taxon>
        <taxon>Exobasidiales</taxon>
        <taxon>Cryptobasidiaceae</taxon>
        <taxon>Acaromyces</taxon>
    </lineage>
</organism>
<evidence type="ECO:0000313" key="5">
    <source>
        <dbReference type="Proteomes" id="UP000245768"/>
    </source>
</evidence>
<dbReference type="PANTHER" id="PTHR43272:SF33">
    <property type="entry name" value="AMP-BINDING DOMAIN-CONTAINING PROTEIN-RELATED"/>
    <property type="match status" value="1"/>
</dbReference>
<evidence type="ECO:0000313" key="4">
    <source>
        <dbReference type="EMBL" id="PWN91031.1"/>
    </source>
</evidence>
<reference evidence="4" key="1">
    <citation type="journal article" date="2018" name="Mol. Biol. Evol.">
        <title>Broad Genomic Sampling Reveals a Smut Pathogenic Ancestry of the Fungal Clade Ustilaginomycotina.</title>
        <authorList>
            <person name="Kijpornyongpan T."/>
            <person name="Mondo S.J."/>
            <person name="Barry K."/>
            <person name="Sandor L."/>
            <person name="Lee J."/>
            <person name="Lipzen A."/>
            <person name="Pangilinan J."/>
            <person name="LaButti K."/>
            <person name="Hainaut M."/>
            <person name="Henrissat B."/>
            <person name="Grigoriev I.V."/>
            <person name="Spatafora J.W."/>
            <person name="Aime M.C."/>
        </authorList>
    </citation>
    <scope>NUCLEOTIDE SEQUENCE [LARGE SCALE GENOMIC DNA]</scope>
    <source>
        <strain evidence="4">MCA 4198</strain>
    </source>
</reference>
<proteinExistence type="predicted"/>
<accession>A0A316YP78</accession>
<dbReference type="SUPFAM" id="SSF56801">
    <property type="entry name" value="Acetyl-CoA synthetase-like"/>
    <property type="match status" value="1"/>
</dbReference>
<dbReference type="InterPro" id="IPR000873">
    <property type="entry name" value="AMP-dep_synth/lig_dom"/>
</dbReference>
<dbReference type="GO" id="GO:0005524">
    <property type="term" value="F:ATP binding"/>
    <property type="evidence" value="ECO:0007669"/>
    <property type="project" value="UniProtKB-KW"/>
</dbReference>
<dbReference type="OrthoDB" id="1700726at2759"/>
<dbReference type="EMBL" id="KZ819636">
    <property type="protein sequence ID" value="PWN91031.1"/>
    <property type="molecule type" value="Genomic_DNA"/>
</dbReference>
<name>A0A316YP78_9BASI</name>
<dbReference type="Pfam" id="PF00501">
    <property type="entry name" value="AMP-binding"/>
    <property type="match status" value="1"/>
</dbReference>
<dbReference type="InParanoid" id="A0A316YP78"/>
<evidence type="ECO:0000256" key="1">
    <source>
        <dbReference type="ARBA" id="ARBA00022741"/>
    </source>
</evidence>
<dbReference type="STRING" id="215250.A0A316YP78"/>
<evidence type="ECO:0000256" key="2">
    <source>
        <dbReference type="ARBA" id="ARBA00022840"/>
    </source>
</evidence>
<dbReference type="InterPro" id="IPR042099">
    <property type="entry name" value="ANL_N_sf"/>
</dbReference>
<dbReference type="GO" id="GO:0005783">
    <property type="term" value="C:endoplasmic reticulum"/>
    <property type="evidence" value="ECO:0007669"/>
    <property type="project" value="TreeGrafter"/>
</dbReference>
<dbReference type="Gene3D" id="3.40.50.12780">
    <property type="entry name" value="N-terminal domain of ligase-like"/>
    <property type="match status" value="1"/>
</dbReference>
<evidence type="ECO:0000259" key="3">
    <source>
        <dbReference type="Pfam" id="PF00501"/>
    </source>
</evidence>
<keyword evidence="2" id="KW-0067">ATP-binding</keyword>
<dbReference type="GO" id="GO:0016020">
    <property type="term" value="C:membrane"/>
    <property type="evidence" value="ECO:0007669"/>
    <property type="project" value="TreeGrafter"/>
</dbReference>